<name>A0ABT5GEQ3_9MICO</name>
<protein>
    <submittedName>
        <fullName evidence="2">Uncharacterized protein</fullName>
    </submittedName>
</protein>
<keyword evidence="3" id="KW-1185">Reference proteome</keyword>
<organism evidence="2 3">
    <name type="scientific">Intrasporangium calvum</name>
    <dbReference type="NCBI Taxonomy" id="53358"/>
    <lineage>
        <taxon>Bacteria</taxon>
        <taxon>Bacillati</taxon>
        <taxon>Actinomycetota</taxon>
        <taxon>Actinomycetes</taxon>
        <taxon>Micrococcales</taxon>
        <taxon>Intrasporangiaceae</taxon>
        <taxon>Intrasporangium</taxon>
    </lineage>
</organism>
<dbReference type="EMBL" id="JAPFQL010000009">
    <property type="protein sequence ID" value="MDC5696295.1"/>
    <property type="molecule type" value="Genomic_DNA"/>
</dbReference>
<evidence type="ECO:0000313" key="2">
    <source>
        <dbReference type="EMBL" id="MDC5696295.1"/>
    </source>
</evidence>
<dbReference type="Proteomes" id="UP001150259">
    <property type="component" value="Unassembled WGS sequence"/>
</dbReference>
<reference evidence="2 3" key="1">
    <citation type="submission" date="2022-11" db="EMBL/GenBank/DDBJ databases">
        <title>Anaerobic phenanthrene biodegradation by a DNRA strain PheN6.</title>
        <authorList>
            <person name="Zhang Z."/>
        </authorList>
    </citation>
    <scope>NUCLEOTIDE SEQUENCE [LARGE SCALE GENOMIC DNA]</scope>
    <source>
        <strain evidence="2 3">PheN6</strain>
    </source>
</reference>
<proteinExistence type="predicted"/>
<evidence type="ECO:0000313" key="3">
    <source>
        <dbReference type="Proteomes" id="UP001150259"/>
    </source>
</evidence>
<comment type="caution">
    <text evidence="2">The sequence shown here is derived from an EMBL/GenBank/DDBJ whole genome shotgun (WGS) entry which is preliminary data.</text>
</comment>
<evidence type="ECO:0000256" key="1">
    <source>
        <dbReference type="SAM" id="Phobius"/>
    </source>
</evidence>
<accession>A0ABT5GEQ3</accession>
<gene>
    <name evidence="2" type="ORF">OO014_03430</name>
</gene>
<feature type="transmembrane region" description="Helical" evidence="1">
    <location>
        <begin position="45"/>
        <end position="68"/>
    </location>
</feature>
<dbReference type="RefSeq" id="WP_272460872.1">
    <property type="nucleotide sequence ID" value="NZ_JAPFQL010000009.1"/>
</dbReference>
<sequence length="71" mass="7333">MTSRDATLVVALVLLAVGVFRDVARSAREKGAPNGPLGGTLRPVSWGGFIRGLPWYVAGGLLLAVVAWGDG</sequence>
<keyword evidence="1" id="KW-0472">Membrane</keyword>
<keyword evidence="1" id="KW-0812">Transmembrane</keyword>
<keyword evidence="1" id="KW-1133">Transmembrane helix</keyword>